<sequence>MTTASLTPPATARTPLLPGAHRSVLRLHRTVLWSALALAVLAVAVTGYPYLAAQSRPGLIEFLGVTNEDDLLFTYMERAGLALLLVPLAVAAFTSGPLVARELEAGLHQFAWPQGDSPARWLGARLTVAGGLAVAAGLATLGVFRLGSSGLVTAHGGLSWADSANYLATGPAVVAYCLLAAAVGALAGVLVRRTLPAMSAAGAVTGAVLWLLSSARWHLLPVSTVVDSSARARAAWFPGGVPENAHVMDQGAVNAAGERFVPGQCLPDLPDPSCPADTVVIQAYVDFHPRSHFWYVQLIESGIVLALAAGAAYTAFWVLRRRTP</sequence>
<evidence type="ECO:0000313" key="2">
    <source>
        <dbReference type="EMBL" id="MBJ3807007.1"/>
    </source>
</evidence>
<evidence type="ECO:0000313" key="3">
    <source>
        <dbReference type="Proteomes" id="UP000634780"/>
    </source>
</evidence>
<protein>
    <submittedName>
        <fullName evidence="2">ABC transporter permease</fullName>
    </submittedName>
</protein>
<keyword evidence="1" id="KW-0812">Transmembrane</keyword>
<keyword evidence="1" id="KW-1133">Transmembrane helix</keyword>
<feature type="transmembrane region" description="Helical" evidence="1">
    <location>
        <begin position="79"/>
        <end position="100"/>
    </location>
</feature>
<dbReference type="Proteomes" id="UP000634780">
    <property type="component" value="Unassembled WGS sequence"/>
</dbReference>
<feature type="transmembrane region" description="Helical" evidence="1">
    <location>
        <begin position="198"/>
        <end position="219"/>
    </location>
</feature>
<feature type="transmembrane region" description="Helical" evidence="1">
    <location>
        <begin position="31"/>
        <end position="51"/>
    </location>
</feature>
<dbReference type="EMBL" id="JAEKOZ010000003">
    <property type="protein sequence ID" value="MBJ3807007.1"/>
    <property type="molecule type" value="Genomic_DNA"/>
</dbReference>
<name>A0ABS0X1E6_9ACTN</name>
<feature type="transmembrane region" description="Helical" evidence="1">
    <location>
        <begin position="294"/>
        <end position="319"/>
    </location>
</feature>
<feature type="transmembrane region" description="Helical" evidence="1">
    <location>
        <begin position="121"/>
        <end position="146"/>
    </location>
</feature>
<evidence type="ECO:0000256" key="1">
    <source>
        <dbReference type="SAM" id="Phobius"/>
    </source>
</evidence>
<reference evidence="2 3" key="1">
    <citation type="submission" date="2020-12" db="EMBL/GenBank/DDBJ databases">
        <title>Streptomyces typhae sp. nov., a novel endophytic actinomycete isolated from the root of cattail pollen (Typha angustifolia L.).</title>
        <authorList>
            <person name="Peng C."/>
            <person name="Liu C."/>
        </authorList>
    </citation>
    <scope>NUCLEOTIDE SEQUENCE [LARGE SCALE GENOMIC DNA]</scope>
    <source>
        <strain evidence="2 3">JCM 4753</strain>
    </source>
</reference>
<accession>A0ABS0X1E6</accession>
<feature type="transmembrane region" description="Helical" evidence="1">
    <location>
        <begin position="166"/>
        <end position="191"/>
    </location>
</feature>
<gene>
    <name evidence="2" type="ORF">JGB26_07715</name>
</gene>
<comment type="caution">
    <text evidence="2">The sequence shown here is derived from an EMBL/GenBank/DDBJ whole genome shotgun (WGS) entry which is preliminary data.</text>
</comment>
<keyword evidence="1" id="KW-0472">Membrane</keyword>
<dbReference type="RefSeq" id="WP_190115969.1">
    <property type="nucleotide sequence ID" value="NZ_BMVR01000005.1"/>
</dbReference>
<organism evidence="2 3">
    <name type="scientific">Streptomyces flavofungini</name>
    <dbReference type="NCBI Taxonomy" id="68200"/>
    <lineage>
        <taxon>Bacteria</taxon>
        <taxon>Bacillati</taxon>
        <taxon>Actinomycetota</taxon>
        <taxon>Actinomycetes</taxon>
        <taxon>Kitasatosporales</taxon>
        <taxon>Streptomycetaceae</taxon>
        <taxon>Streptomyces</taxon>
    </lineage>
</organism>
<proteinExistence type="predicted"/>
<keyword evidence="3" id="KW-1185">Reference proteome</keyword>